<dbReference type="OrthoDB" id="9804920at2"/>
<proteinExistence type="predicted"/>
<organism evidence="1 2">
    <name type="scientific">Niabella ginsenosidivorans</name>
    <dbReference type="NCBI Taxonomy" id="1176587"/>
    <lineage>
        <taxon>Bacteria</taxon>
        <taxon>Pseudomonadati</taxon>
        <taxon>Bacteroidota</taxon>
        <taxon>Chitinophagia</taxon>
        <taxon>Chitinophagales</taxon>
        <taxon>Chitinophagaceae</taxon>
        <taxon>Niabella</taxon>
    </lineage>
</organism>
<protein>
    <submittedName>
        <fullName evidence="1">Uncharacterized protein</fullName>
    </submittedName>
</protein>
<dbReference type="InterPro" id="IPR011697">
    <property type="entry name" value="Peptidase_C26"/>
</dbReference>
<accession>A0A1A9I4G7</accession>
<dbReference type="PROSITE" id="PS51273">
    <property type="entry name" value="GATASE_TYPE_1"/>
    <property type="match status" value="1"/>
</dbReference>
<dbReference type="AlphaFoldDB" id="A0A1A9I4G7"/>
<dbReference type="SUPFAM" id="SSF52317">
    <property type="entry name" value="Class I glutamine amidotransferase-like"/>
    <property type="match status" value="1"/>
</dbReference>
<dbReference type="GO" id="GO:0005829">
    <property type="term" value="C:cytosol"/>
    <property type="evidence" value="ECO:0007669"/>
    <property type="project" value="TreeGrafter"/>
</dbReference>
<gene>
    <name evidence="1" type="ORF">A8C56_14035</name>
</gene>
<name>A0A1A9I4G7_9BACT</name>
<dbReference type="RefSeq" id="WP_067757206.1">
    <property type="nucleotide sequence ID" value="NZ_CP015772.1"/>
</dbReference>
<dbReference type="EMBL" id="CP015772">
    <property type="protein sequence ID" value="ANH81939.1"/>
    <property type="molecule type" value="Genomic_DNA"/>
</dbReference>
<dbReference type="InterPro" id="IPR044668">
    <property type="entry name" value="PuuD-like"/>
</dbReference>
<dbReference type="CDD" id="cd01745">
    <property type="entry name" value="GATase1_2"/>
    <property type="match status" value="1"/>
</dbReference>
<dbReference type="STRING" id="1176587.A8C56_14035"/>
<dbReference type="Gene3D" id="3.40.50.880">
    <property type="match status" value="1"/>
</dbReference>
<evidence type="ECO:0000313" key="2">
    <source>
        <dbReference type="Proteomes" id="UP000077667"/>
    </source>
</evidence>
<dbReference type="GO" id="GO:0033969">
    <property type="term" value="F:gamma-glutamyl-gamma-aminobutyrate hydrolase activity"/>
    <property type="evidence" value="ECO:0007669"/>
    <property type="project" value="TreeGrafter"/>
</dbReference>
<evidence type="ECO:0000313" key="1">
    <source>
        <dbReference type="EMBL" id="ANH81939.1"/>
    </source>
</evidence>
<dbReference type="PANTHER" id="PTHR43235">
    <property type="entry name" value="GLUTAMINE AMIDOTRANSFERASE PB2B2.05-RELATED"/>
    <property type="match status" value="1"/>
</dbReference>
<keyword evidence="2" id="KW-1185">Reference proteome</keyword>
<dbReference type="GO" id="GO:0006598">
    <property type="term" value="P:polyamine catabolic process"/>
    <property type="evidence" value="ECO:0007669"/>
    <property type="project" value="TreeGrafter"/>
</dbReference>
<dbReference type="Pfam" id="PF07722">
    <property type="entry name" value="Peptidase_C26"/>
    <property type="match status" value="1"/>
</dbReference>
<dbReference type="InterPro" id="IPR029062">
    <property type="entry name" value="Class_I_gatase-like"/>
</dbReference>
<dbReference type="KEGG" id="nia:A8C56_14035"/>
<dbReference type="Proteomes" id="UP000077667">
    <property type="component" value="Chromosome"/>
</dbReference>
<reference evidence="1 2" key="1">
    <citation type="submission" date="2016-05" db="EMBL/GenBank/DDBJ databases">
        <title>Niabella ginsenosidivorans BS26 whole genome sequencing.</title>
        <authorList>
            <person name="Im W.T."/>
            <person name="Siddiqi M.Z."/>
        </authorList>
    </citation>
    <scope>NUCLEOTIDE SEQUENCE [LARGE SCALE GENOMIC DNA]</scope>
    <source>
        <strain evidence="1 2">BS26</strain>
    </source>
</reference>
<dbReference type="PANTHER" id="PTHR43235:SF1">
    <property type="entry name" value="GLUTAMINE AMIDOTRANSFERASE PB2B2.05-RELATED"/>
    <property type="match status" value="1"/>
</dbReference>
<sequence length="231" mass="25192">MKIGLTYTGSEQKHANYSNWIKGSDAIEVVTLSAEAGNLDEVASCDGIVFSGGVDLSPEYYSGATLYANAPGRFNRERDIFETAVFRETQQRGIPVLGICRGMQLINCIYGGTLIQDLGTKNEVHRVANNLDKVHGITIVSGSLLHQVIGNEHCAVNSAHHQAIGATGEGLQITATSADGVAEAMERTTTAHQPFLLCVQWHPERMYHFGLQHTRPSEGIRKKFLDAIKNQ</sequence>